<feature type="domain" description="Homeobox" evidence="6">
    <location>
        <begin position="96"/>
        <end position="156"/>
    </location>
</feature>
<keyword evidence="3 4" id="KW-0238">DNA-binding</keyword>
<comment type="caution">
    <text evidence="7">The sequence shown here is derived from an EMBL/GenBank/DDBJ whole genome shotgun (WGS) entry which is preliminary data.</text>
</comment>
<organism evidence="7 8">
    <name type="scientific">Helicostylum pulchrum</name>
    <dbReference type="NCBI Taxonomy" id="562976"/>
    <lineage>
        <taxon>Eukaryota</taxon>
        <taxon>Fungi</taxon>
        <taxon>Fungi incertae sedis</taxon>
        <taxon>Mucoromycota</taxon>
        <taxon>Mucoromycotina</taxon>
        <taxon>Mucoromycetes</taxon>
        <taxon>Mucorales</taxon>
        <taxon>Mucorineae</taxon>
        <taxon>Mucoraceae</taxon>
        <taxon>Helicostylum</taxon>
    </lineage>
</organism>
<evidence type="ECO:0000256" key="4">
    <source>
        <dbReference type="RuleBase" id="RU000682"/>
    </source>
</evidence>
<dbReference type="SUPFAM" id="SSF46689">
    <property type="entry name" value="Homeodomain-like"/>
    <property type="match status" value="2"/>
</dbReference>
<gene>
    <name evidence="7" type="ORF">HPULCUR_002853</name>
</gene>
<keyword evidence="2 3" id="KW-0539">Nucleus</keyword>
<dbReference type="PANTHER" id="PTHR24341:SF6">
    <property type="entry name" value="HOMEOBOX PROTEIN INVECTED"/>
    <property type="match status" value="1"/>
</dbReference>
<dbReference type="Gene3D" id="1.10.10.60">
    <property type="entry name" value="Homeodomain-like"/>
    <property type="match status" value="2"/>
</dbReference>
<reference evidence="7 8" key="1">
    <citation type="submission" date="2024-04" db="EMBL/GenBank/DDBJ databases">
        <title>genome sequences of Mucor flavus KT1a and Helicostylum pulchrum KT1b strains isolation_sourced from the surface of a dry-aged beef.</title>
        <authorList>
            <person name="Toyotome T."/>
            <person name="Hosono M."/>
            <person name="Torimaru M."/>
            <person name="Fukuda K."/>
            <person name="Mikami N."/>
        </authorList>
    </citation>
    <scope>NUCLEOTIDE SEQUENCE [LARGE SCALE GENOMIC DNA]</scope>
    <source>
        <strain evidence="7 8">KT1b</strain>
    </source>
</reference>
<evidence type="ECO:0000256" key="5">
    <source>
        <dbReference type="SAM" id="MobiDB-lite"/>
    </source>
</evidence>
<name>A0ABP9XTC1_9FUNG</name>
<evidence type="ECO:0000256" key="3">
    <source>
        <dbReference type="PROSITE-ProRule" id="PRU00108"/>
    </source>
</evidence>
<dbReference type="PANTHER" id="PTHR24341">
    <property type="entry name" value="HOMEOBOX PROTEIN ENGRAILED"/>
    <property type="match status" value="1"/>
</dbReference>
<evidence type="ECO:0000256" key="2">
    <source>
        <dbReference type="ARBA" id="ARBA00023242"/>
    </source>
</evidence>
<feature type="compositionally biased region" description="Basic and acidic residues" evidence="5">
    <location>
        <begin position="16"/>
        <end position="26"/>
    </location>
</feature>
<feature type="DNA-binding region" description="Homeobox" evidence="3">
    <location>
        <begin position="98"/>
        <end position="157"/>
    </location>
</feature>
<dbReference type="InterPro" id="IPR009057">
    <property type="entry name" value="Homeodomain-like_sf"/>
</dbReference>
<keyword evidence="3 4" id="KW-0371">Homeobox</keyword>
<sequence>MDKRKRRKVSISGKEFGVKEERDEKGNLPPVRRNKKFKVDETDLLMEKFREEPYISEDAKMKLAERFNTTPECISIWFQNRRAQQSKAARSRKEKTEQAFSRWRFTAEVIKAMETEFKKTPFLTKEGKESLVKQLEIPPDTILTWFRDRRIKEKKTGASTSQSPE</sequence>
<keyword evidence="8" id="KW-1185">Reference proteome</keyword>
<evidence type="ECO:0000313" key="8">
    <source>
        <dbReference type="Proteomes" id="UP001476247"/>
    </source>
</evidence>
<protein>
    <recommendedName>
        <fullName evidence="6">Homeobox domain-containing protein</fullName>
    </recommendedName>
</protein>
<dbReference type="Proteomes" id="UP001476247">
    <property type="component" value="Unassembled WGS sequence"/>
</dbReference>
<comment type="subcellular location">
    <subcellularLocation>
        <location evidence="1 3 4">Nucleus</location>
    </subcellularLocation>
</comment>
<evidence type="ECO:0000259" key="6">
    <source>
        <dbReference type="PROSITE" id="PS50071"/>
    </source>
</evidence>
<evidence type="ECO:0000256" key="1">
    <source>
        <dbReference type="ARBA" id="ARBA00004123"/>
    </source>
</evidence>
<proteinExistence type="predicted"/>
<dbReference type="Pfam" id="PF00046">
    <property type="entry name" value="Homeodomain"/>
    <property type="match status" value="2"/>
</dbReference>
<dbReference type="SMART" id="SM00389">
    <property type="entry name" value="HOX"/>
    <property type="match status" value="2"/>
</dbReference>
<accession>A0ABP9XTC1</accession>
<dbReference type="InterPro" id="IPR050720">
    <property type="entry name" value="Engrailed_Homeobox_TFs"/>
</dbReference>
<feature type="region of interest" description="Disordered" evidence="5">
    <location>
        <begin position="1"/>
        <end position="30"/>
    </location>
</feature>
<evidence type="ECO:0000313" key="7">
    <source>
        <dbReference type="EMBL" id="GAA5797468.1"/>
    </source>
</evidence>
<dbReference type="CDD" id="cd00086">
    <property type="entry name" value="homeodomain"/>
    <property type="match status" value="2"/>
</dbReference>
<dbReference type="InterPro" id="IPR001356">
    <property type="entry name" value="HD"/>
</dbReference>
<dbReference type="EMBL" id="BAABUJ010000008">
    <property type="protein sequence ID" value="GAA5797468.1"/>
    <property type="molecule type" value="Genomic_DNA"/>
</dbReference>
<dbReference type="PROSITE" id="PS50071">
    <property type="entry name" value="HOMEOBOX_2"/>
    <property type="match status" value="2"/>
</dbReference>
<feature type="DNA-binding region" description="Homeobox" evidence="3">
    <location>
        <begin position="30"/>
        <end position="89"/>
    </location>
</feature>
<feature type="domain" description="Homeobox" evidence="6">
    <location>
        <begin position="28"/>
        <end position="88"/>
    </location>
</feature>